<feature type="region of interest" description="Disordered" evidence="1">
    <location>
        <begin position="40"/>
        <end position="77"/>
    </location>
</feature>
<accession>A0A0D3EJW5</accession>
<reference evidence="2" key="2">
    <citation type="submission" date="2015-03" db="UniProtKB">
        <authorList>
            <consortium name="EnsemblPlants"/>
        </authorList>
    </citation>
    <scope>IDENTIFICATION</scope>
</reference>
<name>A0A0D3EJW5_9ORYZ</name>
<keyword evidence="3" id="KW-1185">Reference proteome</keyword>
<sequence length="106" mass="11827">MYRHLTCEIGRGEIKMGELTKPLEPGGWLRYSREVRLKSAGSRRLLSKPQSPKSSHVTRPSASPQRTPSHRQQSLPAFHESKAAMDSFVMEKDSFSRSSGAAWSGV</sequence>
<dbReference type="Proteomes" id="UP000026960">
    <property type="component" value="Chromosome 1"/>
</dbReference>
<feature type="compositionally biased region" description="Polar residues" evidence="1">
    <location>
        <begin position="48"/>
        <end position="75"/>
    </location>
</feature>
<reference evidence="2" key="1">
    <citation type="journal article" date="2009" name="Rice">
        <title>De Novo Next Generation Sequencing of Plant Genomes.</title>
        <authorList>
            <person name="Rounsley S."/>
            <person name="Marri P.R."/>
            <person name="Yu Y."/>
            <person name="He R."/>
            <person name="Sisneros N."/>
            <person name="Goicoechea J.L."/>
            <person name="Lee S.J."/>
            <person name="Angelova A."/>
            <person name="Kudrna D."/>
            <person name="Luo M."/>
            <person name="Affourtit J."/>
            <person name="Desany B."/>
            <person name="Knight J."/>
            <person name="Niazi F."/>
            <person name="Egholm M."/>
            <person name="Wing R.A."/>
        </authorList>
    </citation>
    <scope>NUCLEOTIDE SEQUENCE [LARGE SCALE GENOMIC DNA]</scope>
    <source>
        <strain evidence="2">cv. IRGC 105608</strain>
    </source>
</reference>
<dbReference type="EnsemblPlants" id="OBART01G04030.1">
    <property type="protein sequence ID" value="OBART01G04030.1"/>
    <property type="gene ID" value="OBART01G04030"/>
</dbReference>
<proteinExistence type="predicted"/>
<dbReference type="Gramene" id="OBART01G04030.1">
    <property type="protein sequence ID" value="OBART01G04030.1"/>
    <property type="gene ID" value="OBART01G04030"/>
</dbReference>
<evidence type="ECO:0000313" key="3">
    <source>
        <dbReference type="Proteomes" id="UP000026960"/>
    </source>
</evidence>
<organism evidence="2">
    <name type="scientific">Oryza barthii</name>
    <dbReference type="NCBI Taxonomy" id="65489"/>
    <lineage>
        <taxon>Eukaryota</taxon>
        <taxon>Viridiplantae</taxon>
        <taxon>Streptophyta</taxon>
        <taxon>Embryophyta</taxon>
        <taxon>Tracheophyta</taxon>
        <taxon>Spermatophyta</taxon>
        <taxon>Magnoliopsida</taxon>
        <taxon>Liliopsida</taxon>
        <taxon>Poales</taxon>
        <taxon>Poaceae</taxon>
        <taxon>BOP clade</taxon>
        <taxon>Oryzoideae</taxon>
        <taxon>Oryzeae</taxon>
        <taxon>Oryzinae</taxon>
        <taxon>Oryza</taxon>
    </lineage>
</organism>
<evidence type="ECO:0000313" key="2">
    <source>
        <dbReference type="EnsemblPlants" id="OBART01G04030.1"/>
    </source>
</evidence>
<dbReference type="PaxDb" id="65489-OBART01G04030.1"/>
<evidence type="ECO:0000256" key="1">
    <source>
        <dbReference type="SAM" id="MobiDB-lite"/>
    </source>
</evidence>
<dbReference type="HOGENOM" id="CLU_148964_0_0_1"/>
<dbReference type="AlphaFoldDB" id="A0A0D3EJW5"/>
<protein>
    <submittedName>
        <fullName evidence="2">Uncharacterized protein</fullName>
    </submittedName>
</protein>